<feature type="transmembrane region" description="Helical" evidence="5">
    <location>
        <begin position="43"/>
        <end position="68"/>
    </location>
</feature>
<keyword evidence="7" id="KW-1185">Reference proteome</keyword>
<keyword evidence="4 5" id="KW-0472">Membrane</keyword>
<dbReference type="InterPro" id="IPR019426">
    <property type="entry name" value="7TM_GPCR_serpentine_rcpt_Srv"/>
</dbReference>
<keyword evidence="3 5" id="KW-1133">Transmembrane helix</keyword>
<sequence length="194" mass="22656">MRTPSWQIYLFTIETIITLPFYTTLIVSLIVWRRRNNVFRSPYYTITLAQVLPDFLIVATYLLLWMARFFHIGNEFVFKYQDYFFADYIMIQSTLLLIMKAFAVAAIAIQRYISLCCHTSWLHQPDLLIAYMHPNYPVIMSTFAFINPWTLLILNSDVRRNLFGSSNTNFLETSSRPAVQAIRVGTVITQSVTP</sequence>
<evidence type="ECO:0000313" key="7">
    <source>
        <dbReference type="Proteomes" id="UP000835052"/>
    </source>
</evidence>
<feature type="transmembrane region" description="Helical" evidence="5">
    <location>
        <begin position="88"/>
        <end position="109"/>
    </location>
</feature>
<organism evidence="6 7">
    <name type="scientific">Caenorhabditis auriculariae</name>
    <dbReference type="NCBI Taxonomy" id="2777116"/>
    <lineage>
        <taxon>Eukaryota</taxon>
        <taxon>Metazoa</taxon>
        <taxon>Ecdysozoa</taxon>
        <taxon>Nematoda</taxon>
        <taxon>Chromadorea</taxon>
        <taxon>Rhabditida</taxon>
        <taxon>Rhabditina</taxon>
        <taxon>Rhabditomorpha</taxon>
        <taxon>Rhabditoidea</taxon>
        <taxon>Rhabditidae</taxon>
        <taxon>Peloderinae</taxon>
        <taxon>Caenorhabditis</taxon>
    </lineage>
</organism>
<dbReference type="PANTHER" id="PTHR31627">
    <property type="entry name" value="SERPENTINE RECEPTOR CLASS GAMMA-RELATED"/>
    <property type="match status" value="1"/>
</dbReference>
<dbReference type="AlphaFoldDB" id="A0A8S1HJT3"/>
<dbReference type="Pfam" id="PF10323">
    <property type="entry name" value="7TM_GPCR_Srv"/>
    <property type="match status" value="2"/>
</dbReference>
<gene>
    <name evidence="6" type="ORF">CAUJ_LOCUS12835</name>
</gene>
<evidence type="ECO:0000256" key="4">
    <source>
        <dbReference type="ARBA" id="ARBA00023136"/>
    </source>
</evidence>
<dbReference type="Proteomes" id="UP000835052">
    <property type="component" value="Unassembled WGS sequence"/>
</dbReference>
<evidence type="ECO:0000256" key="2">
    <source>
        <dbReference type="ARBA" id="ARBA00022692"/>
    </source>
</evidence>
<evidence type="ECO:0000256" key="1">
    <source>
        <dbReference type="ARBA" id="ARBA00004141"/>
    </source>
</evidence>
<feature type="transmembrane region" description="Helical" evidence="5">
    <location>
        <begin position="6"/>
        <end position="31"/>
    </location>
</feature>
<evidence type="ECO:0000256" key="3">
    <source>
        <dbReference type="ARBA" id="ARBA00022989"/>
    </source>
</evidence>
<dbReference type="PANTHER" id="PTHR31627:SF42">
    <property type="entry name" value="G_PROTEIN_RECEP_F1_2 DOMAIN-CONTAINING PROTEIN-RELATED"/>
    <property type="match status" value="1"/>
</dbReference>
<keyword evidence="2 5" id="KW-0812">Transmembrane</keyword>
<comment type="subcellular location">
    <subcellularLocation>
        <location evidence="1">Membrane</location>
        <topology evidence="1">Multi-pass membrane protein</topology>
    </subcellularLocation>
</comment>
<comment type="caution">
    <text evidence="6">The sequence shown here is derived from an EMBL/GenBank/DDBJ whole genome shotgun (WGS) entry which is preliminary data.</text>
</comment>
<dbReference type="OrthoDB" id="5872870at2759"/>
<dbReference type="EMBL" id="CAJGYM010000082">
    <property type="protein sequence ID" value="CAD6196924.1"/>
    <property type="molecule type" value="Genomic_DNA"/>
</dbReference>
<protein>
    <recommendedName>
        <fullName evidence="8">Serpentine receptor class gamma</fullName>
    </recommendedName>
</protein>
<name>A0A8S1HJT3_9PELO</name>
<evidence type="ECO:0008006" key="8">
    <source>
        <dbReference type="Google" id="ProtNLM"/>
    </source>
</evidence>
<evidence type="ECO:0000313" key="6">
    <source>
        <dbReference type="EMBL" id="CAD6196924.1"/>
    </source>
</evidence>
<dbReference type="InterPro" id="IPR051119">
    <property type="entry name" value="Nematode_SR-like"/>
</dbReference>
<reference evidence="6" key="1">
    <citation type="submission" date="2020-10" db="EMBL/GenBank/DDBJ databases">
        <authorList>
            <person name="Kikuchi T."/>
        </authorList>
    </citation>
    <scope>NUCLEOTIDE SEQUENCE</scope>
    <source>
        <strain evidence="6">NKZ352</strain>
    </source>
</reference>
<evidence type="ECO:0000256" key="5">
    <source>
        <dbReference type="SAM" id="Phobius"/>
    </source>
</evidence>
<accession>A0A8S1HJT3</accession>
<dbReference type="GO" id="GO:0016020">
    <property type="term" value="C:membrane"/>
    <property type="evidence" value="ECO:0007669"/>
    <property type="project" value="UniProtKB-SubCell"/>
</dbReference>
<proteinExistence type="predicted"/>